<protein>
    <recommendedName>
        <fullName evidence="5">Protein SSH4</fullName>
    </recommendedName>
</protein>
<dbReference type="Gene3D" id="1.25.40.20">
    <property type="entry name" value="Ankyrin repeat-containing domain"/>
    <property type="match status" value="2"/>
</dbReference>
<dbReference type="InterPro" id="IPR043136">
    <property type="entry name" value="B30.2/SPRY_sf"/>
</dbReference>
<dbReference type="PANTHER" id="PTHR24198:SF165">
    <property type="entry name" value="ANKYRIN REPEAT-CONTAINING PROTEIN-RELATED"/>
    <property type="match status" value="1"/>
</dbReference>
<dbReference type="SMART" id="SM00248">
    <property type="entry name" value="ANK"/>
    <property type="match status" value="7"/>
</dbReference>
<reference evidence="3 4" key="1">
    <citation type="submission" date="2023-08" db="EMBL/GenBank/DDBJ databases">
        <authorList>
            <person name="Palmer J.M."/>
        </authorList>
    </citation>
    <scope>NUCLEOTIDE SEQUENCE [LARGE SCALE GENOMIC DNA]</scope>
    <source>
        <strain evidence="3 4">TWF481</strain>
    </source>
</reference>
<proteinExistence type="predicted"/>
<evidence type="ECO:0000256" key="1">
    <source>
        <dbReference type="ARBA" id="ARBA00022737"/>
    </source>
</evidence>
<evidence type="ECO:0008006" key="5">
    <source>
        <dbReference type="Google" id="ProtNLM"/>
    </source>
</evidence>
<dbReference type="InterPro" id="IPR002110">
    <property type="entry name" value="Ankyrin_rpt"/>
</dbReference>
<comment type="caution">
    <text evidence="3">The sequence shown here is derived from an EMBL/GenBank/DDBJ whole genome shotgun (WGS) entry which is preliminary data.</text>
</comment>
<accession>A0AAV9VR62</accession>
<dbReference type="InterPro" id="IPR036770">
    <property type="entry name" value="Ankyrin_rpt-contain_sf"/>
</dbReference>
<organism evidence="3 4">
    <name type="scientific">Arthrobotrys musiformis</name>
    <dbReference type="NCBI Taxonomy" id="47236"/>
    <lineage>
        <taxon>Eukaryota</taxon>
        <taxon>Fungi</taxon>
        <taxon>Dikarya</taxon>
        <taxon>Ascomycota</taxon>
        <taxon>Pezizomycotina</taxon>
        <taxon>Orbiliomycetes</taxon>
        <taxon>Orbiliales</taxon>
        <taxon>Orbiliaceae</taxon>
        <taxon>Arthrobotrys</taxon>
    </lineage>
</organism>
<dbReference type="PANTHER" id="PTHR24198">
    <property type="entry name" value="ANKYRIN REPEAT AND PROTEIN KINASE DOMAIN-CONTAINING PROTEIN"/>
    <property type="match status" value="1"/>
</dbReference>
<dbReference type="EMBL" id="JAVHJL010000013">
    <property type="protein sequence ID" value="KAK6495093.1"/>
    <property type="molecule type" value="Genomic_DNA"/>
</dbReference>
<keyword evidence="2" id="KW-0040">ANK repeat</keyword>
<keyword evidence="4" id="KW-1185">Reference proteome</keyword>
<name>A0AAV9VR62_9PEZI</name>
<dbReference type="Gene3D" id="2.60.120.920">
    <property type="match status" value="1"/>
</dbReference>
<dbReference type="Proteomes" id="UP001370758">
    <property type="component" value="Unassembled WGS sequence"/>
</dbReference>
<evidence type="ECO:0000313" key="4">
    <source>
        <dbReference type="Proteomes" id="UP001370758"/>
    </source>
</evidence>
<sequence length="1406" mass="160080">MAETIRNIASTIPNRIYMILDALDECKDRREKDILGCLKLSLTKTVRIIISARDTIKIYEELGTAGYNFKDIQDRIESTGPPSARMIEIEKENNAHDVREYLKYEVSRVLNRIIDPREAYFSSKMGKIVETVYKKASGDFTRARLIIAHLQQPSKLPLEQKVDTLPDSIGDIYTSSLEALTPSQQELVITALKWIVWGVSGIHVIEISDHYREIYEGVSKFDETILESTAPSGDRSDSEVSGIFDDESDSLPFREENLGPEVKEVIYHLRDSGRDFFRYDPMTGLVTVDISIREWITKDSASQLSTTLSSAIHGFDRYRDNNGFTVFKFTLTPSFVKYGDILSPLFDEREAQMGLALNILHTLNNKAFQERYMPWKPYWSSETMKYPGPKYRSRYEIDHWHDHLAVIQKWWTEGSINDPRWADLLKELDRFMQPGNWYRWNIQRRPEPDLRWPNFINTPTTVACWYNFSNPGRYRSSTRAKTVELFLRYFQKPIHFACQHGLYVMLDYILDRAANPAQTTDDEAAGSHEGGSKYLPSKFTAIRQLYASGWDFARWRDEGFWVLPVLPFEESLKLLTSVFQGRYHNWKNWKLQNLVYDILSDWDSETRAIWFASQAPRDKLGDIGGVLEDKDKTAAMVEESKEQRDGDTDRLASAWNDILRKKCKDRTLTSHTWDAPDGLNRTPLYIGALDSRVRKSLLTWGANINATIYKGNSVPIIIHLLQAIGSVSESEKPLLLQAIRDLLNEGVNVDARYYTGSSALHYAANTQDLSLFRQICQIKTWNILDAADDGRTPMHWLFSKRPLKSNIEKVYGIFMMMIRMSPTPSGVVNAQDHKSESPLAQVVRQGFFEGIKWLADQKADVHGESHRGKNCFHFLAQYRKDDEIVKSMARSLIDLGVDWKKPDKKRRTPLFLAVERGNAALAHFLAEIYDQNGSEAKDHQNQFASCNGKGENILHLLAYLPYSQSLFNSIMKMAGGVVDPYHRAAKAPFRRPLEVAIDNFNVEVARYILSSGSYICGAGKSGYNEVDRCCNALMTDDGKHPEAIKGIKLILGLLFRYCPTDAICALRYYIFEPKNLFFFEKEQQEATSTLNLFSPDIHGWGAADILKAMNNDRFYKYLRKGVYDVTVGEHKTPTKFVIGALSDGSYIDSSSEGLKFTLGKENCSRDTGDANYRTLTYAHLEHEVPGGTKTGNGSSMVYFAEHPIPLTKKTTYFELTFNLTGASGSTKVSAKKSPYFSVGIRSKLHAPIHGKGNQLGVECDLQGVVRTLFEQRGNISVSSKGWKTKAQSHSEEQHPFRMMLEHGSHVVGCGTNPLEGKIFFTVNGRMLPHHFPTMKAQQFPIVTLQNCQELVDGFEANFGRTNFAFEDANVTGWEWDGVVPEPSGVEAYRLESRRGFTVWEVFHEAE</sequence>
<evidence type="ECO:0000313" key="3">
    <source>
        <dbReference type="EMBL" id="KAK6495093.1"/>
    </source>
</evidence>
<dbReference type="SUPFAM" id="SSF48403">
    <property type="entry name" value="Ankyrin repeat"/>
    <property type="match status" value="1"/>
</dbReference>
<evidence type="ECO:0000256" key="2">
    <source>
        <dbReference type="ARBA" id="ARBA00023043"/>
    </source>
</evidence>
<keyword evidence="1" id="KW-0677">Repeat</keyword>
<gene>
    <name evidence="3" type="ORF">TWF481_003121</name>
</gene>